<organism evidence="2 3">
    <name type="scientific">Elysia marginata</name>
    <dbReference type="NCBI Taxonomy" id="1093978"/>
    <lineage>
        <taxon>Eukaryota</taxon>
        <taxon>Metazoa</taxon>
        <taxon>Spiralia</taxon>
        <taxon>Lophotrochozoa</taxon>
        <taxon>Mollusca</taxon>
        <taxon>Gastropoda</taxon>
        <taxon>Heterobranchia</taxon>
        <taxon>Euthyneura</taxon>
        <taxon>Panpulmonata</taxon>
        <taxon>Sacoglossa</taxon>
        <taxon>Placobranchoidea</taxon>
        <taxon>Plakobranchidae</taxon>
        <taxon>Elysia</taxon>
    </lineage>
</organism>
<protein>
    <submittedName>
        <fullName evidence="2">Pol polyprotein</fullName>
    </submittedName>
</protein>
<dbReference type="Gene3D" id="3.30.70.270">
    <property type="match status" value="1"/>
</dbReference>
<comment type="caution">
    <text evidence="2">The sequence shown here is derived from an EMBL/GenBank/DDBJ whole genome shotgun (WGS) entry which is preliminary data.</text>
</comment>
<keyword evidence="3" id="KW-1185">Reference proteome</keyword>
<dbReference type="GO" id="GO:0006259">
    <property type="term" value="P:DNA metabolic process"/>
    <property type="evidence" value="ECO:0007669"/>
    <property type="project" value="UniProtKB-ARBA"/>
</dbReference>
<name>A0AAV4HLB2_9GAST</name>
<accession>A0AAV4HLB2</accession>
<dbReference type="InterPro" id="IPR043502">
    <property type="entry name" value="DNA/RNA_pol_sf"/>
</dbReference>
<dbReference type="PROSITE" id="PS50878">
    <property type="entry name" value="RT_POL"/>
    <property type="match status" value="1"/>
</dbReference>
<evidence type="ECO:0000313" key="3">
    <source>
        <dbReference type="Proteomes" id="UP000762676"/>
    </source>
</evidence>
<dbReference type="PANTHER" id="PTHR37984:SF9">
    <property type="entry name" value="INTEGRASE CATALYTIC DOMAIN-CONTAINING PROTEIN"/>
    <property type="match status" value="1"/>
</dbReference>
<dbReference type="InterPro" id="IPR000477">
    <property type="entry name" value="RT_dom"/>
</dbReference>
<dbReference type="EMBL" id="BMAT01009082">
    <property type="protein sequence ID" value="GFR98185.1"/>
    <property type="molecule type" value="Genomic_DNA"/>
</dbReference>
<dbReference type="Pfam" id="PF00078">
    <property type="entry name" value="RVT_1"/>
    <property type="match status" value="1"/>
</dbReference>
<dbReference type="InterPro" id="IPR043128">
    <property type="entry name" value="Rev_trsase/Diguanyl_cyclase"/>
</dbReference>
<gene>
    <name evidence="2" type="ORF">ElyMa_004495200</name>
</gene>
<sequence length="237" mass="26734">MCYFDDILSHSKTKEDHEKLLTLVHSRLEEAGIQLNKVKCAHRKSEITFLKQSKRCPISEPKDTAELRRYLGMVNYLCRYLPPGITKSENVLNEQRGGQESQNIPNAWLQSKVSPHYPQANGAAEGAVQTATTILQQKDQHLALLTYRATPIPSLGKSPAEQAIGRRLRTRLPVIPTVLKPIGVDHEDLQSRNTAAKVSQKRLFDKRTHPLTSLHKSDPVLIKIDGKKGWIIIRDNP</sequence>
<evidence type="ECO:0000313" key="2">
    <source>
        <dbReference type="EMBL" id="GFR98185.1"/>
    </source>
</evidence>
<feature type="domain" description="Reverse transcriptase" evidence="1">
    <location>
        <begin position="1"/>
        <end position="75"/>
    </location>
</feature>
<proteinExistence type="predicted"/>
<dbReference type="PANTHER" id="PTHR37984">
    <property type="entry name" value="PROTEIN CBG26694"/>
    <property type="match status" value="1"/>
</dbReference>
<reference evidence="2 3" key="1">
    <citation type="journal article" date="2021" name="Elife">
        <title>Chloroplast acquisition without the gene transfer in kleptoplastic sea slugs, Plakobranchus ocellatus.</title>
        <authorList>
            <person name="Maeda T."/>
            <person name="Takahashi S."/>
            <person name="Yoshida T."/>
            <person name="Shimamura S."/>
            <person name="Takaki Y."/>
            <person name="Nagai Y."/>
            <person name="Toyoda A."/>
            <person name="Suzuki Y."/>
            <person name="Arimoto A."/>
            <person name="Ishii H."/>
            <person name="Satoh N."/>
            <person name="Nishiyama T."/>
            <person name="Hasebe M."/>
            <person name="Maruyama T."/>
            <person name="Minagawa J."/>
            <person name="Obokata J."/>
            <person name="Shigenobu S."/>
        </authorList>
    </citation>
    <scope>NUCLEOTIDE SEQUENCE [LARGE SCALE GENOMIC DNA]</scope>
</reference>
<dbReference type="SUPFAM" id="SSF56672">
    <property type="entry name" value="DNA/RNA polymerases"/>
    <property type="match status" value="1"/>
</dbReference>
<evidence type="ECO:0000259" key="1">
    <source>
        <dbReference type="PROSITE" id="PS50878"/>
    </source>
</evidence>
<dbReference type="GO" id="GO:0003676">
    <property type="term" value="F:nucleic acid binding"/>
    <property type="evidence" value="ECO:0007669"/>
    <property type="project" value="InterPro"/>
</dbReference>
<dbReference type="AlphaFoldDB" id="A0AAV4HLB2"/>
<dbReference type="Gene3D" id="3.30.420.10">
    <property type="entry name" value="Ribonuclease H-like superfamily/Ribonuclease H"/>
    <property type="match status" value="1"/>
</dbReference>
<dbReference type="InterPro" id="IPR050951">
    <property type="entry name" value="Retrovirus_Pol_polyprotein"/>
</dbReference>
<dbReference type="Proteomes" id="UP000762676">
    <property type="component" value="Unassembled WGS sequence"/>
</dbReference>
<dbReference type="InterPro" id="IPR036397">
    <property type="entry name" value="RNaseH_sf"/>
</dbReference>